<accession>A0ABQ4SST4</accession>
<evidence type="ECO:0000313" key="1">
    <source>
        <dbReference type="EMBL" id="GJE04839.1"/>
    </source>
</evidence>
<protein>
    <recommendedName>
        <fullName evidence="3">Nitrate transporter</fullName>
    </recommendedName>
</protein>
<dbReference type="PANTHER" id="PTHR30024:SF43">
    <property type="entry name" value="BLL4572 PROTEIN"/>
    <property type="match status" value="1"/>
</dbReference>
<sequence>MRLHAGYVPLCDAAPLIVAADMRFGREEGLEIELSAEPSWATLRDRLALGHLDAAHMLAPLALASALGLSGPPSDLAVPLSMSLNGNAVTVGDGLWEAMAPENDDPKTVARAFARVAEERYRTGRPLTLGTVHPYSSHTYQIRRFCGLGSLDPEAIRLVAMPPQRSVEALARGIIDGFCAGAPWNSVAVAAGLGRIAVLCCEIAPDYPEKVLAVSARIADGALPLVRAVARAGQWCADPANRTEIAHVVTQRGRIEADAAVIERCLSGDLLVDDAGTRRSAPDYLRFDGHAQKPAAESVARIVADMRAAGQFPTSIEPRAAAAVYRPDILTMAGLRA</sequence>
<keyword evidence="2" id="KW-1185">Reference proteome</keyword>
<dbReference type="SUPFAM" id="SSF53850">
    <property type="entry name" value="Periplasmic binding protein-like II"/>
    <property type="match status" value="1"/>
</dbReference>
<dbReference type="Gene3D" id="3.40.190.10">
    <property type="entry name" value="Periplasmic binding protein-like II"/>
    <property type="match status" value="2"/>
</dbReference>
<dbReference type="RefSeq" id="WP_238273559.1">
    <property type="nucleotide sequence ID" value="NZ_BPQR01000001.1"/>
</dbReference>
<evidence type="ECO:0008006" key="3">
    <source>
        <dbReference type="Google" id="ProtNLM"/>
    </source>
</evidence>
<gene>
    <name evidence="1" type="ORF">AOPFMNJM_0131</name>
</gene>
<proteinExistence type="predicted"/>
<evidence type="ECO:0000313" key="2">
    <source>
        <dbReference type="Proteomes" id="UP001055102"/>
    </source>
</evidence>
<dbReference type="Pfam" id="PF13379">
    <property type="entry name" value="NMT1_2"/>
    <property type="match status" value="1"/>
</dbReference>
<name>A0ABQ4SST4_9HYPH</name>
<reference evidence="1" key="2">
    <citation type="submission" date="2021-08" db="EMBL/GenBank/DDBJ databases">
        <authorList>
            <person name="Tani A."/>
            <person name="Ola A."/>
            <person name="Ogura Y."/>
            <person name="Katsura K."/>
            <person name="Hayashi T."/>
        </authorList>
    </citation>
    <scope>NUCLEOTIDE SEQUENCE</scope>
    <source>
        <strain evidence="1">LMG 23639</strain>
    </source>
</reference>
<dbReference type="EMBL" id="BPQR01000001">
    <property type="protein sequence ID" value="GJE04839.1"/>
    <property type="molecule type" value="Genomic_DNA"/>
</dbReference>
<dbReference type="PANTHER" id="PTHR30024">
    <property type="entry name" value="ALIPHATIC SULFONATES-BINDING PROTEIN-RELATED"/>
    <property type="match status" value="1"/>
</dbReference>
<organism evidence="1 2">
    <name type="scientific">Methylobacterium jeotgali</name>
    <dbReference type="NCBI Taxonomy" id="381630"/>
    <lineage>
        <taxon>Bacteria</taxon>
        <taxon>Pseudomonadati</taxon>
        <taxon>Pseudomonadota</taxon>
        <taxon>Alphaproteobacteria</taxon>
        <taxon>Hyphomicrobiales</taxon>
        <taxon>Methylobacteriaceae</taxon>
        <taxon>Methylobacterium</taxon>
    </lineage>
</organism>
<reference evidence="1" key="1">
    <citation type="journal article" date="2021" name="Front. Microbiol.">
        <title>Comprehensive Comparative Genomics and Phenotyping of Methylobacterium Species.</title>
        <authorList>
            <person name="Alessa O."/>
            <person name="Ogura Y."/>
            <person name="Fujitani Y."/>
            <person name="Takami H."/>
            <person name="Hayashi T."/>
            <person name="Sahin N."/>
            <person name="Tani A."/>
        </authorList>
    </citation>
    <scope>NUCLEOTIDE SEQUENCE</scope>
    <source>
        <strain evidence="1">LMG 23639</strain>
    </source>
</reference>
<comment type="caution">
    <text evidence="1">The sequence shown here is derived from an EMBL/GenBank/DDBJ whole genome shotgun (WGS) entry which is preliminary data.</text>
</comment>
<dbReference type="Proteomes" id="UP001055102">
    <property type="component" value="Unassembled WGS sequence"/>
</dbReference>